<organism evidence="2 3">
    <name type="scientific">Pelomonas dachongensis</name>
    <dbReference type="NCBI Taxonomy" id="3299029"/>
    <lineage>
        <taxon>Bacteria</taxon>
        <taxon>Pseudomonadati</taxon>
        <taxon>Pseudomonadota</taxon>
        <taxon>Betaproteobacteria</taxon>
        <taxon>Burkholderiales</taxon>
        <taxon>Sphaerotilaceae</taxon>
        <taxon>Roseateles</taxon>
    </lineage>
</organism>
<sequence>MSQQINLLAPILLAPRRYLSATTLLQAAALLLVVGGAMALWLHQRDRSAHQRHQALLGQYEAERQQLLVARVNLPAPQDAAALQQQVQALQDGNAARAALLRMLGSASDDQAGQRHSDVLALVARTLPDTAWISELRYAPNRLELAGGTLDTAQLRPWLSRLAAHPLLAGQQLSALRVERLGAPGTDDGNGNASLLQGAGLTARPPLPVWAFHVVSAPAASASGATR</sequence>
<reference evidence="2 3" key="1">
    <citation type="submission" date="2024-09" db="EMBL/GenBank/DDBJ databases">
        <title>Novel species of the genus Pelomonas and Roseateles isolated from streams.</title>
        <authorList>
            <person name="Lu H."/>
        </authorList>
    </citation>
    <scope>NUCLEOTIDE SEQUENCE [LARGE SCALE GENOMIC DNA]</scope>
    <source>
        <strain evidence="2 3">DC23W</strain>
    </source>
</reference>
<dbReference type="Proteomes" id="UP001606300">
    <property type="component" value="Unassembled WGS sequence"/>
</dbReference>
<dbReference type="InterPro" id="IPR007813">
    <property type="entry name" value="PilN"/>
</dbReference>
<protein>
    <submittedName>
        <fullName evidence="2">PilN domain-containing protein</fullName>
    </submittedName>
</protein>
<keyword evidence="1" id="KW-0472">Membrane</keyword>
<dbReference type="EMBL" id="JBIGHY010000002">
    <property type="protein sequence ID" value="MFG6413286.1"/>
    <property type="molecule type" value="Genomic_DNA"/>
</dbReference>
<feature type="transmembrane region" description="Helical" evidence="1">
    <location>
        <begin position="18"/>
        <end position="42"/>
    </location>
</feature>
<evidence type="ECO:0000313" key="2">
    <source>
        <dbReference type="EMBL" id="MFG6413286.1"/>
    </source>
</evidence>
<dbReference type="RefSeq" id="WP_394469376.1">
    <property type="nucleotide sequence ID" value="NZ_JBIGHY010000002.1"/>
</dbReference>
<evidence type="ECO:0000256" key="1">
    <source>
        <dbReference type="SAM" id="Phobius"/>
    </source>
</evidence>
<evidence type="ECO:0000313" key="3">
    <source>
        <dbReference type="Proteomes" id="UP001606300"/>
    </source>
</evidence>
<comment type="caution">
    <text evidence="2">The sequence shown here is derived from an EMBL/GenBank/DDBJ whole genome shotgun (WGS) entry which is preliminary data.</text>
</comment>
<name>A0ABW7EIL1_9BURK</name>
<keyword evidence="3" id="KW-1185">Reference proteome</keyword>
<keyword evidence="1" id="KW-1133">Transmembrane helix</keyword>
<keyword evidence="1" id="KW-0812">Transmembrane</keyword>
<proteinExistence type="predicted"/>
<accession>A0ABW7EIL1</accession>
<gene>
    <name evidence="2" type="ORF">ACG02S_05180</name>
</gene>
<dbReference type="Pfam" id="PF05137">
    <property type="entry name" value="PilN"/>
    <property type="match status" value="1"/>
</dbReference>